<proteinExistence type="predicted"/>
<keyword evidence="1" id="KW-0479">Metal-binding</keyword>
<feature type="compositionally biased region" description="Basic residues" evidence="2">
    <location>
        <begin position="583"/>
        <end position="592"/>
    </location>
</feature>
<evidence type="ECO:0000256" key="2">
    <source>
        <dbReference type="SAM" id="MobiDB-lite"/>
    </source>
</evidence>
<evidence type="ECO:0000313" key="5">
    <source>
        <dbReference type="Proteomes" id="UP001159363"/>
    </source>
</evidence>
<name>A0ABQ9HNA3_9NEOP</name>
<evidence type="ECO:0000313" key="4">
    <source>
        <dbReference type="EMBL" id="KAJ8885838.1"/>
    </source>
</evidence>
<gene>
    <name evidence="4" type="ORF">PR048_012044</name>
</gene>
<reference evidence="4 5" key="1">
    <citation type="submission" date="2023-02" db="EMBL/GenBank/DDBJ databases">
        <title>LHISI_Scaffold_Assembly.</title>
        <authorList>
            <person name="Stuart O.P."/>
            <person name="Cleave R."/>
            <person name="Magrath M.J.L."/>
            <person name="Mikheyev A.S."/>
        </authorList>
    </citation>
    <scope>NUCLEOTIDE SEQUENCE [LARGE SCALE GENOMIC DNA]</scope>
    <source>
        <strain evidence="4">Daus_M_001</strain>
        <tissue evidence="4">Leg muscle</tissue>
    </source>
</reference>
<dbReference type="EMBL" id="JARBHB010000004">
    <property type="protein sequence ID" value="KAJ8885838.1"/>
    <property type="molecule type" value="Genomic_DNA"/>
</dbReference>
<keyword evidence="1" id="KW-0862">Zinc</keyword>
<feature type="region of interest" description="Disordered" evidence="2">
    <location>
        <begin position="403"/>
        <end position="423"/>
    </location>
</feature>
<dbReference type="PROSITE" id="PS50157">
    <property type="entry name" value="ZINC_FINGER_C2H2_2"/>
    <property type="match status" value="1"/>
</dbReference>
<comment type="caution">
    <text evidence="4">The sequence shown here is derived from an EMBL/GenBank/DDBJ whole genome shotgun (WGS) entry which is preliminary data.</text>
</comment>
<evidence type="ECO:0000259" key="3">
    <source>
        <dbReference type="PROSITE" id="PS50157"/>
    </source>
</evidence>
<feature type="region of interest" description="Disordered" evidence="2">
    <location>
        <begin position="574"/>
        <end position="594"/>
    </location>
</feature>
<accession>A0ABQ9HNA3</accession>
<protein>
    <recommendedName>
        <fullName evidence="3">C2H2-type domain-containing protein</fullName>
    </recommendedName>
</protein>
<dbReference type="Proteomes" id="UP001159363">
    <property type="component" value="Chromosome X"/>
</dbReference>
<feature type="domain" description="C2H2-type" evidence="3">
    <location>
        <begin position="172"/>
        <end position="199"/>
    </location>
</feature>
<keyword evidence="1" id="KW-0863">Zinc-finger</keyword>
<keyword evidence="5" id="KW-1185">Reference proteome</keyword>
<sequence length="1257" mass="139059">MPVGRLVGSFTHSPITAARKLIKIATMSAAGSTIRPKSVGLHFLLQPTIRAMGTSISYLVTVRPPGAYERSAAASVQVVSWYRAKIIPSPYLFRQLGRHDPSAILDAGELDLDPMTLNELENKNSRKITLEVNIDLEALPCCTRKMNCENEDLSLTSTNMEPRPASSLISCFQCRFCGRMFTYGKNARRHERMTCTNRPFLAMKHYDNRHMQLYIKEEWIMPINGFSPYTPSAVMATSLAPSISTSEADITCFFSSRTFISNRSILGKKDGGRMTSQHGGPWLHLRRSTPLAVNQLFPTIISMKKTSFMKTKRVHSSLYFATPGLTKHNLKTGIRPEQTRNITNRHEYDIMRANSLSHWLRKALGTGILSDWLLSRHELVLYWLVRRLANLQRQGAGNEVEMEQQRSAMKYPESTHRTGPLSTRGRGRVLARLRAFEPRLTGFGSGRGHHRIFTRGSRVGRCRSSVGFSRGSPVFPPLSFRRCAILILLHPKPNRSNRKGSGVEIKLIMRNGKEEGIIGPSYDAMAKTSKSSITLESLSFAYWLVRSSEAFVQNSSTPNCTTASCSRLAHSYEGRPQTTAIQSKRKEKRPRGGRGLSGRYLPFLVTIISLVRHWNLVQRSRSSREMCSSRSVGSPLQRPAVISDSTADRMCDCAMQAAVRGAPDALPRPNTPTATSPQPSLTCSLTNIISINYLHFDIIRHEITKHENPGVTRPGIEPVPLVTHTEASGATVAERLARSPPIKANRVQSPAGGNSAGRCCWSAGPLGDLPFPPSLHSGAFPYPLQSTFIGSRDLAVRSRLNLFTHSEASRTRSSSAEMKGRGKREIPEKIRQPTASSGTIAKIRTRITLVEGEQANRSATVAPNKVYIRGIAYCLIETQAEHGHYVDLVITVPYCLFHIPAQEPYHVCTRKYFTLTVFVSWYAVKLETLICSRGISLGGVVVVLLVFHPGEPGVFPGGVAPGFSHVGIFASRNFHSWEFLHVGIFACGNRDGRCRWSADFLGDVPFPPPPPTRPALASRCCSSNHLRSSQKRRGFTPMQPPMEKQRRLNGTEKFAVDQSLMMTGQTDRHLPAFQVWLGNALSVLGMLRRIHRSTNVMGTGIAAHANKITSQASKLLELRPPVCVWQPTRQLVAPPIENLLQHASANQTRGPFTALHAANGRTGTPTSEEPPRDFPRHRAGLFSSGPFPKTDPAFVPPQDDVIGAFRSEVKRRELGGSKQRVGSSAGMKGLGKLEIPEINSLTNSIFRHDSHIGKSGN</sequence>
<evidence type="ECO:0000256" key="1">
    <source>
        <dbReference type="PROSITE-ProRule" id="PRU00042"/>
    </source>
</evidence>
<dbReference type="InterPro" id="IPR013087">
    <property type="entry name" value="Znf_C2H2_type"/>
</dbReference>
<organism evidence="4 5">
    <name type="scientific">Dryococelus australis</name>
    <dbReference type="NCBI Taxonomy" id="614101"/>
    <lineage>
        <taxon>Eukaryota</taxon>
        <taxon>Metazoa</taxon>
        <taxon>Ecdysozoa</taxon>
        <taxon>Arthropoda</taxon>
        <taxon>Hexapoda</taxon>
        <taxon>Insecta</taxon>
        <taxon>Pterygota</taxon>
        <taxon>Neoptera</taxon>
        <taxon>Polyneoptera</taxon>
        <taxon>Phasmatodea</taxon>
        <taxon>Verophasmatodea</taxon>
        <taxon>Anareolatae</taxon>
        <taxon>Phasmatidae</taxon>
        <taxon>Eurycanthinae</taxon>
        <taxon>Dryococelus</taxon>
    </lineage>
</organism>